<evidence type="ECO:0000313" key="2">
    <source>
        <dbReference type="Proteomes" id="UP001066276"/>
    </source>
</evidence>
<organism evidence="1 2">
    <name type="scientific">Pleurodeles waltl</name>
    <name type="common">Iberian ribbed newt</name>
    <dbReference type="NCBI Taxonomy" id="8319"/>
    <lineage>
        <taxon>Eukaryota</taxon>
        <taxon>Metazoa</taxon>
        <taxon>Chordata</taxon>
        <taxon>Craniata</taxon>
        <taxon>Vertebrata</taxon>
        <taxon>Euteleostomi</taxon>
        <taxon>Amphibia</taxon>
        <taxon>Batrachia</taxon>
        <taxon>Caudata</taxon>
        <taxon>Salamandroidea</taxon>
        <taxon>Salamandridae</taxon>
        <taxon>Pleurodelinae</taxon>
        <taxon>Pleurodeles</taxon>
    </lineage>
</organism>
<keyword evidence="2" id="KW-1185">Reference proteome</keyword>
<name>A0AAV7WX93_PLEWA</name>
<dbReference type="EMBL" id="JANPWB010000001">
    <property type="protein sequence ID" value="KAJ1216519.1"/>
    <property type="molecule type" value="Genomic_DNA"/>
</dbReference>
<reference evidence="1" key="1">
    <citation type="journal article" date="2022" name="bioRxiv">
        <title>Sequencing and chromosome-scale assembly of the giantPleurodeles waltlgenome.</title>
        <authorList>
            <person name="Brown T."/>
            <person name="Elewa A."/>
            <person name="Iarovenko S."/>
            <person name="Subramanian E."/>
            <person name="Araus A.J."/>
            <person name="Petzold A."/>
            <person name="Susuki M."/>
            <person name="Suzuki K.-i.T."/>
            <person name="Hayashi T."/>
            <person name="Toyoda A."/>
            <person name="Oliveira C."/>
            <person name="Osipova E."/>
            <person name="Leigh N.D."/>
            <person name="Simon A."/>
            <person name="Yun M.H."/>
        </authorList>
    </citation>
    <scope>NUCLEOTIDE SEQUENCE</scope>
    <source>
        <strain evidence="1">20211129_DDA</strain>
        <tissue evidence="1">Liver</tissue>
    </source>
</reference>
<dbReference type="Proteomes" id="UP001066276">
    <property type="component" value="Chromosome 1_1"/>
</dbReference>
<evidence type="ECO:0000313" key="1">
    <source>
        <dbReference type="EMBL" id="KAJ1216519.1"/>
    </source>
</evidence>
<accession>A0AAV7WX93</accession>
<sequence>MFDFGSPWDLGIRGAAGTRSHDDVLLIGRYPVSTARGTPRAAARNALQCPLCASYLGALLRALRPHPSLATCSAQPYRYLCRFAEPQVYGR</sequence>
<dbReference type="AlphaFoldDB" id="A0AAV7WX93"/>
<proteinExistence type="predicted"/>
<comment type="caution">
    <text evidence="1">The sequence shown here is derived from an EMBL/GenBank/DDBJ whole genome shotgun (WGS) entry which is preliminary data.</text>
</comment>
<protein>
    <submittedName>
        <fullName evidence="1">Uncharacterized protein</fullName>
    </submittedName>
</protein>
<gene>
    <name evidence="1" type="ORF">NDU88_004120</name>
</gene>